<evidence type="ECO:0000313" key="1">
    <source>
        <dbReference type="EMBL" id="ETV70267.1"/>
    </source>
</evidence>
<dbReference type="RefSeq" id="XP_009840226.1">
    <property type="nucleotide sequence ID" value="XM_009841924.1"/>
</dbReference>
<name>W4FS14_APHAT</name>
<organism evidence="1">
    <name type="scientific">Aphanomyces astaci</name>
    <name type="common">Crayfish plague agent</name>
    <dbReference type="NCBI Taxonomy" id="112090"/>
    <lineage>
        <taxon>Eukaryota</taxon>
        <taxon>Sar</taxon>
        <taxon>Stramenopiles</taxon>
        <taxon>Oomycota</taxon>
        <taxon>Saprolegniomycetes</taxon>
        <taxon>Saprolegniales</taxon>
        <taxon>Verrucalvaceae</taxon>
        <taxon>Aphanomyces</taxon>
    </lineage>
</organism>
<reference evidence="1" key="1">
    <citation type="submission" date="2013-12" db="EMBL/GenBank/DDBJ databases">
        <title>The Genome Sequence of Aphanomyces astaci APO3.</title>
        <authorList>
            <consortium name="The Broad Institute Genomics Platform"/>
            <person name="Russ C."/>
            <person name="Tyler B."/>
            <person name="van West P."/>
            <person name="Dieguez-Uribeondo J."/>
            <person name="Young S.K."/>
            <person name="Zeng Q."/>
            <person name="Gargeya S."/>
            <person name="Fitzgerald M."/>
            <person name="Abouelleil A."/>
            <person name="Alvarado L."/>
            <person name="Chapman S.B."/>
            <person name="Gainer-Dewar J."/>
            <person name="Goldberg J."/>
            <person name="Griggs A."/>
            <person name="Gujja S."/>
            <person name="Hansen M."/>
            <person name="Howarth C."/>
            <person name="Imamovic A."/>
            <person name="Ireland A."/>
            <person name="Larimer J."/>
            <person name="McCowan C."/>
            <person name="Murphy C."/>
            <person name="Pearson M."/>
            <person name="Poon T.W."/>
            <person name="Priest M."/>
            <person name="Roberts A."/>
            <person name="Saif S."/>
            <person name="Shea T."/>
            <person name="Sykes S."/>
            <person name="Wortman J."/>
            <person name="Nusbaum C."/>
            <person name="Birren B."/>
        </authorList>
    </citation>
    <scope>NUCLEOTIDE SEQUENCE [LARGE SCALE GENOMIC DNA]</scope>
    <source>
        <strain evidence="1">APO3</strain>
    </source>
</reference>
<dbReference type="Gene3D" id="2.130.10.10">
    <property type="entry name" value="YVTN repeat-like/Quinoprotein amine dehydrogenase"/>
    <property type="match status" value="1"/>
</dbReference>
<dbReference type="OrthoDB" id="270624at2759"/>
<sequence length="60" mass="6479">MLAHHTDNVQSVKWNLDMTIILTSASFDGSLVVLDGRAASKELLVSMAEHAARQSSLVVN</sequence>
<dbReference type="GeneID" id="20816165"/>
<protein>
    <submittedName>
        <fullName evidence="1">Uncharacterized protein</fullName>
    </submittedName>
</protein>
<dbReference type="InterPro" id="IPR015943">
    <property type="entry name" value="WD40/YVTN_repeat-like_dom_sf"/>
</dbReference>
<dbReference type="VEuPathDB" id="FungiDB:H257_14169"/>
<proteinExistence type="predicted"/>
<dbReference type="AlphaFoldDB" id="W4FS14"/>
<gene>
    <name evidence="1" type="ORF">H257_14169</name>
</gene>
<accession>W4FS14</accession>
<dbReference type="EMBL" id="KI913167">
    <property type="protein sequence ID" value="ETV70267.1"/>
    <property type="molecule type" value="Genomic_DNA"/>
</dbReference>